<dbReference type="Proteomes" id="UP000756710">
    <property type="component" value="Unassembled WGS sequence"/>
</dbReference>
<accession>A0ABS4N7P5</accession>
<sequence>MAKVCATVLRWADYHRMTWKNGSGATREVAAAPVGSGLPDFDWRVSIADVGAEGPFSPFPGVDRVIMLVDGPGMWLTIDGTEHRLGPFAPFAFSGHSTVSCRLSHGPTRDVNVMTRQGRATSSIEVVEMVEHHDISTRFGETLLVLALSGQPALAVGESGEVALQRLDAVHQDGPGDIRIRGRGTVAEIRIGITH</sequence>
<dbReference type="InterPro" id="IPR011051">
    <property type="entry name" value="RmlC_Cupin_sf"/>
</dbReference>
<dbReference type="PANTHER" id="PTHR37943">
    <property type="entry name" value="PROTEIN VES"/>
    <property type="match status" value="1"/>
</dbReference>
<organism evidence="1 2">
    <name type="scientific">Streptomyces iranensis</name>
    <dbReference type="NCBI Taxonomy" id="576784"/>
    <lineage>
        <taxon>Bacteria</taxon>
        <taxon>Bacillati</taxon>
        <taxon>Actinomycetota</taxon>
        <taxon>Actinomycetes</taxon>
        <taxon>Kitasatosporales</taxon>
        <taxon>Streptomycetaceae</taxon>
        <taxon>Streptomyces</taxon>
        <taxon>Streptomyces violaceusniger group</taxon>
    </lineage>
</organism>
<dbReference type="RefSeq" id="WP_044582697.1">
    <property type="nucleotide sequence ID" value="NZ_BAABDR010000100.1"/>
</dbReference>
<dbReference type="PANTHER" id="PTHR37943:SF1">
    <property type="entry name" value="PROTEIN VES"/>
    <property type="match status" value="1"/>
</dbReference>
<dbReference type="InterPro" id="IPR014710">
    <property type="entry name" value="RmlC-like_jellyroll"/>
</dbReference>
<dbReference type="CDD" id="cd20293">
    <property type="entry name" value="cupin_HutD_N"/>
    <property type="match status" value="1"/>
</dbReference>
<evidence type="ECO:0000313" key="2">
    <source>
        <dbReference type="Proteomes" id="UP000756710"/>
    </source>
</evidence>
<protein>
    <submittedName>
        <fullName evidence="1">Environmental stress-induced protein Ves</fullName>
    </submittedName>
</protein>
<gene>
    <name evidence="1" type="ORF">J2Z30_008715</name>
</gene>
<dbReference type="InterPro" id="IPR010282">
    <property type="entry name" value="Uncharacterised_HutD/Ves"/>
</dbReference>
<reference evidence="1 2" key="1">
    <citation type="submission" date="2021-03" db="EMBL/GenBank/DDBJ databases">
        <title>Genomic Encyclopedia of Type Strains, Phase IV (KMG-IV): sequencing the most valuable type-strain genomes for metagenomic binning, comparative biology and taxonomic classification.</title>
        <authorList>
            <person name="Goeker M."/>
        </authorList>
    </citation>
    <scope>NUCLEOTIDE SEQUENCE [LARGE SCALE GENOMIC DNA]</scope>
    <source>
        <strain evidence="1 2">DSM 41954</strain>
    </source>
</reference>
<dbReference type="Pfam" id="PF05962">
    <property type="entry name" value="HutD"/>
    <property type="match status" value="1"/>
</dbReference>
<keyword evidence="2" id="KW-1185">Reference proteome</keyword>
<dbReference type="EMBL" id="JAGGLR010000032">
    <property type="protein sequence ID" value="MBP2067648.1"/>
    <property type="molecule type" value="Genomic_DNA"/>
</dbReference>
<proteinExistence type="predicted"/>
<evidence type="ECO:0000313" key="1">
    <source>
        <dbReference type="EMBL" id="MBP2067648.1"/>
    </source>
</evidence>
<comment type="caution">
    <text evidence="1">The sequence shown here is derived from an EMBL/GenBank/DDBJ whole genome shotgun (WGS) entry which is preliminary data.</text>
</comment>
<dbReference type="Gene3D" id="2.60.120.10">
    <property type="entry name" value="Jelly Rolls"/>
    <property type="match status" value="1"/>
</dbReference>
<dbReference type="SUPFAM" id="SSF51182">
    <property type="entry name" value="RmlC-like cupins"/>
    <property type="match status" value="1"/>
</dbReference>
<dbReference type="GeneID" id="32474390"/>
<name>A0ABS4N7P5_9ACTN</name>